<keyword evidence="2" id="KW-1185">Reference proteome</keyword>
<organism evidence="1 2">
    <name type="scientific">Brevifollis gellanilyticus</name>
    <dbReference type="NCBI Taxonomy" id="748831"/>
    <lineage>
        <taxon>Bacteria</taxon>
        <taxon>Pseudomonadati</taxon>
        <taxon>Verrucomicrobiota</taxon>
        <taxon>Verrucomicrobiia</taxon>
        <taxon>Verrucomicrobiales</taxon>
        <taxon>Verrucomicrobiaceae</taxon>
    </lineage>
</organism>
<accession>A0A512M2W1</accession>
<sequence length="341" mass="37484">MLCVFGAGFGTCRAGEWKCFQALYSLPMKTSAPSRHAKTLAMASLLAAALVVMPTQVRAGTAAVAPTVESPAPSPFHALLKLDVSSDYITPRGLHVENQGLVFQPLFLLFTNLYSNPDGLLNDVTLTLGVWSSIHTHQSGRDAGNWNEFDPIAGIAFKFADYWKFEINYTAFESMTRSYQTSQHLEAKLSFADGLMTGNKVFSINPYLAFWKELRNKATVVFNPANEQTSYYFTVGMTPTIDLTTVKFEFPTFINIVGESFYQKADGTAGGSGLAIFRTGVQASIPLNFMPKYMGSWSLYAGVKYYHLNNPGVLDGNVALGADGDRKRNLFQFHGGVSIFF</sequence>
<protein>
    <submittedName>
        <fullName evidence="1">Uncharacterized protein</fullName>
    </submittedName>
</protein>
<name>A0A512M2W1_9BACT</name>
<gene>
    <name evidence="1" type="ORF">BGE01nite_03630</name>
</gene>
<dbReference type="AlphaFoldDB" id="A0A512M2W1"/>
<evidence type="ECO:0000313" key="1">
    <source>
        <dbReference type="EMBL" id="GEP41072.1"/>
    </source>
</evidence>
<dbReference type="EMBL" id="BKAG01000002">
    <property type="protein sequence ID" value="GEP41072.1"/>
    <property type="molecule type" value="Genomic_DNA"/>
</dbReference>
<comment type="caution">
    <text evidence="1">The sequence shown here is derived from an EMBL/GenBank/DDBJ whole genome shotgun (WGS) entry which is preliminary data.</text>
</comment>
<evidence type="ECO:0000313" key="2">
    <source>
        <dbReference type="Proteomes" id="UP000321577"/>
    </source>
</evidence>
<reference evidence="1 2" key="1">
    <citation type="submission" date="2019-07" db="EMBL/GenBank/DDBJ databases">
        <title>Whole genome shotgun sequence of Brevifollis gellanilyticus NBRC 108608.</title>
        <authorList>
            <person name="Hosoyama A."/>
            <person name="Uohara A."/>
            <person name="Ohji S."/>
            <person name="Ichikawa N."/>
        </authorList>
    </citation>
    <scope>NUCLEOTIDE SEQUENCE [LARGE SCALE GENOMIC DNA]</scope>
    <source>
        <strain evidence="1 2">NBRC 108608</strain>
    </source>
</reference>
<dbReference type="Proteomes" id="UP000321577">
    <property type="component" value="Unassembled WGS sequence"/>
</dbReference>
<proteinExistence type="predicted"/>